<dbReference type="InterPro" id="IPR005031">
    <property type="entry name" value="COQ10_START"/>
</dbReference>
<dbReference type="InterPro" id="IPR047137">
    <property type="entry name" value="ORF3"/>
</dbReference>
<dbReference type="PANTHER" id="PTHR33824">
    <property type="entry name" value="POLYKETIDE CYCLASE/DEHYDRASE AND LIPID TRANSPORT SUPERFAMILY PROTEIN"/>
    <property type="match status" value="1"/>
</dbReference>
<dbReference type="Proteomes" id="UP000236723">
    <property type="component" value="Unassembled WGS sequence"/>
</dbReference>
<dbReference type="OrthoDB" id="3695445at2"/>
<dbReference type="AlphaFoldDB" id="A0A1H6D063"/>
<accession>A0A1H6D063</accession>
<dbReference type="PANTHER" id="PTHR33824:SF7">
    <property type="entry name" value="POLYKETIDE CYCLASE_DEHYDRASE AND LIPID TRANSPORT SUPERFAMILY PROTEIN"/>
    <property type="match status" value="1"/>
</dbReference>
<evidence type="ECO:0000313" key="3">
    <source>
        <dbReference type="EMBL" id="SEG78225.1"/>
    </source>
</evidence>
<dbReference type="Gene3D" id="3.30.530.20">
    <property type="match status" value="1"/>
</dbReference>
<evidence type="ECO:0000313" key="4">
    <source>
        <dbReference type="Proteomes" id="UP000236723"/>
    </source>
</evidence>
<feature type="region of interest" description="Disordered" evidence="1">
    <location>
        <begin position="279"/>
        <end position="306"/>
    </location>
</feature>
<dbReference type="CDD" id="cd07817">
    <property type="entry name" value="SRPBCC_8"/>
    <property type="match status" value="1"/>
</dbReference>
<dbReference type="RefSeq" id="WP_103940547.1">
    <property type="nucleotide sequence ID" value="NZ_FNVO01000012.1"/>
</dbReference>
<reference evidence="4" key="1">
    <citation type="submission" date="2016-10" db="EMBL/GenBank/DDBJ databases">
        <authorList>
            <person name="Varghese N."/>
            <person name="Submissions S."/>
        </authorList>
    </citation>
    <scope>NUCLEOTIDE SEQUENCE [LARGE SCALE GENOMIC DNA]</scope>
    <source>
        <strain evidence="4">DSM 43163</strain>
    </source>
</reference>
<proteinExistence type="predicted"/>
<dbReference type="EMBL" id="FNVO01000012">
    <property type="protein sequence ID" value="SEG78225.1"/>
    <property type="molecule type" value="Genomic_DNA"/>
</dbReference>
<dbReference type="InterPro" id="IPR023393">
    <property type="entry name" value="START-like_dom_sf"/>
</dbReference>
<name>A0A1H6D063_9ACTN</name>
<sequence length="306" mass="33707">MNRHHDPITKRLADLLGWASLGLGATQLAAPRAVCRLAGLDDSALAQTIVPIVGLRELLHAALLLGVRNPIPGVWSRVAGDAMDLTVMGRALVSRDSGRRQRATAATAVLVAITAVDLYAATRTLRRREGGEHAMELHAAITINRPRREVYRYWHDFTNLPRFMAHLESVEVKGKTRSHWKVRGPVRWSIEWDAEIVEDLPDELIAWQSMSRADVPNAGAVHFADAPGERGTELRVNLAYDPPAGKVGAAFAKLLGEHPEQQVRDDLRRLKQVMEAGEVVRSEGSPEGAYAIRQVRQRPAQPLPVG</sequence>
<feature type="domain" description="Coenzyme Q-binding protein COQ10 START" evidence="2">
    <location>
        <begin position="143"/>
        <end position="268"/>
    </location>
</feature>
<evidence type="ECO:0000259" key="2">
    <source>
        <dbReference type="Pfam" id="PF03364"/>
    </source>
</evidence>
<dbReference type="SUPFAM" id="SSF55961">
    <property type="entry name" value="Bet v1-like"/>
    <property type="match status" value="1"/>
</dbReference>
<organism evidence="3 4">
    <name type="scientific">Thermomonospora echinospora</name>
    <dbReference type="NCBI Taxonomy" id="1992"/>
    <lineage>
        <taxon>Bacteria</taxon>
        <taxon>Bacillati</taxon>
        <taxon>Actinomycetota</taxon>
        <taxon>Actinomycetes</taxon>
        <taxon>Streptosporangiales</taxon>
        <taxon>Thermomonosporaceae</taxon>
        <taxon>Thermomonospora</taxon>
    </lineage>
</organism>
<protein>
    <submittedName>
        <fullName evidence="3">Polyketide cyclase / dehydrase and lipid transport</fullName>
    </submittedName>
</protein>
<keyword evidence="4" id="KW-1185">Reference proteome</keyword>
<gene>
    <name evidence="3" type="ORF">SAMN04489712_11249</name>
</gene>
<dbReference type="Pfam" id="PF03364">
    <property type="entry name" value="Polyketide_cyc"/>
    <property type="match status" value="1"/>
</dbReference>
<evidence type="ECO:0000256" key="1">
    <source>
        <dbReference type="SAM" id="MobiDB-lite"/>
    </source>
</evidence>